<dbReference type="InterPro" id="IPR027413">
    <property type="entry name" value="GROEL-like_equatorial_sf"/>
</dbReference>
<comment type="caution">
    <text evidence="12">The sequence shown here is derived from an EMBL/GenBank/DDBJ whole genome shotgun (WGS) entry which is preliminary data.</text>
</comment>
<reference evidence="13" key="1">
    <citation type="journal article" date="2017" name="Nat. Microbiol.">
        <title>Global analysis of biosynthetic gene clusters reveals vast potential of secondary metabolite production in Penicillium species.</title>
        <authorList>
            <person name="Nielsen J.C."/>
            <person name="Grijseels S."/>
            <person name="Prigent S."/>
            <person name="Ji B."/>
            <person name="Dainat J."/>
            <person name="Nielsen K.F."/>
            <person name="Frisvad J.C."/>
            <person name="Workman M."/>
            <person name="Nielsen J."/>
        </authorList>
    </citation>
    <scope>NUCLEOTIDE SEQUENCE [LARGE SCALE GENOMIC DNA]</scope>
    <source>
        <strain evidence="13">IBT 24891</strain>
    </source>
</reference>
<dbReference type="InterPro" id="IPR017998">
    <property type="entry name" value="Chaperone_TCP-1"/>
</dbReference>
<evidence type="ECO:0000256" key="2">
    <source>
        <dbReference type="ARBA" id="ARBA00008020"/>
    </source>
</evidence>
<protein>
    <recommendedName>
        <fullName evidence="4 10">T-complex protein 1 subunit gamma</fullName>
    </recommendedName>
</protein>
<dbReference type="InterPro" id="IPR054827">
    <property type="entry name" value="thermosome_alpha"/>
</dbReference>
<dbReference type="InterPro" id="IPR027410">
    <property type="entry name" value="TCP-1-like_intermed_sf"/>
</dbReference>
<evidence type="ECO:0000256" key="1">
    <source>
        <dbReference type="ARBA" id="ARBA00004496"/>
    </source>
</evidence>
<dbReference type="SUPFAM" id="SSF48592">
    <property type="entry name" value="GroEL equatorial domain-like"/>
    <property type="match status" value="1"/>
</dbReference>
<dbReference type="Gene3D" id="3.50.7.10">
    <property type="entry name" value="GroEL"/>
    <property type="match status" value="1"/>
</dbReference>
<dbReference type="PROSITE" id="PS00995">
    <property type="entry name" value="TCP1_3"/>
    <property type="match status" value="1"/>
</dbReference>
<gene>
    <name evidence="12" type="ORF">PENSTE_c014G03927</name>
</gene>
<dbReference type="GO" id="GO:0016887">
    <property type="term" value="F:ATP hydrolysis activity"/>
    <property type="evidence" value="ECO:0007669"/>
    <property type="project" value="InterPro"/>
</dbReference>
<dbReference type="CDD" id="cd03337">
    <property type="entry name" value="TCP1_gamma"/>
    <property type="match status" value="1"/>
</dbReference>
<dbReference type="EMBL" id="MLKD01000014">
    <property type="protein sequence ID" value="OQE19842.1"/>
    <property type="molecule type" value="Genomic_DNA"/>
</dbReference>
<dbReference type="PANTHER" id="PTHR11353">
    <property type="entry name" value="CHAPERONIN"/>
    <property type="match status" value="1"/>
</dbReference>
<dbReference type="PROSITE" id="PS00751">
    <property type="entry name" value="TCP1_2"/>
    <property type="match status" value="1"/>
</dbReference>
<dbReference type="Proteomes" id="UP000191285">
    <property type="component" value="Unassembled WGS sequence"/>
</dbReference>
<evidence type="ECO:0000256" key="4">
    <source>
        <dbReference type="ARBA" id="ARBA00017187"/>
    </source>
</evidence>
<dbReference type="OrthoDB" id="10248520at2759"/>
<keyword evidence="13" id="KW-1185">Reference proteome</keyword>
<keyword evidence="7 9" id="KW-0067">ATP-binding</keyword>
<evidence type="ECO:0000256" key="10">
    <source>
        <dbReference type="RuleBase" id="RU004191"/>
    </source>
</evidence>
<comment type="subunit">
    <text evidence="3">Heterooligomeric complex of about 850 to 900 kDa that forms two stacked rings, 12 to 16 nm in diameter.</text>
</comment>
<keyword evidence="6 9" id="KW-0547">Nucleotide-binding</keyword>
<dbReference type="NCBIfam" id="NF041083">
    <property type="entry name" value="thermosome_beta"/>
    <property type="match status" value="1"/>
</dbReference>
<dbReference type="GO" id="GO:0051082">
    <property type="term" value="F:unfolded protein binding"/>
    <property type="evidence" value="ECO:0007669"/>
    <property type="project" value="InterPro"/>
</dbReference>
<evidence type="ECO:0000256" key="6">
    <source>
        <dbReference type="ARBA" id="ARBA00022741"/>
    </source>
</evidence>
<dbReference type="FunFam" id="3.60.15.10:FF:000048">
    <property type="entry name" value="Zn-dependent hydrolase/oxidoreductase family protein, putative"/>
    <property type="match status" value="1"/>
</dbReference>
<organism evidence="12 13">
    <name type="scientific">Penicillium steckii</name>
    <dbReference type="NCBI Taxonomy" id="303698"/>
    <lineage>
        <taxon>Eukaryota</taxon>
        <taxon>Fungi</taxon>
        <taxon>Dikarya</taxon>
        <taxon>Ascomycota</taxon>
        <taxon>Pezizomycotina</taxon>
        <taxon>Eurotiomycetes</taxon>
        <taxon>Eurotiomycetidae</taxon>
        <taxon>Eurotiales</taxon>
        <taxon>Aspergillaceae</taxon>
        <taxon>Penicillium</taxon>
    </lineage>
</organism>
<evidence type="ECO:0000313" key="13">
    <source>
        <dbReference type="Proteomes" id="UP000191285"/>
    </source>
</evidence>
<dbReference type="InterPro" id="IPR053374">
    <property type="entry name" value="TCP-1_chaperonin"/>
</dbReference>
<proteinExistence type="inferred from homology"/>
<dbReference type="InterPro" id="IPR012719">
    <property type="entry name" value="Chap_CCT_gamma"/>
</dbReference>
<dbReference type="GO" id="GO:0005524">
    <property type="term" value="F:ATP binding"/>
    <property type="evidence" value="ECO:0007669"/>
    <property type="project" value="UniProtKB-KW"/>
</dbReference>
<dbReference type="Gene3D" id="1.10.560.10">
    <property type="entry name" value="GroEL-like equatorial domain"/>
    <property type="match status" value="1"/>
</dbReference>
<dbReference type="GO" id="GO:0005832">
    <property type="term" value="C:chaperonin-containing T-complex"/>
    <property type="evidence" value="ECO:0007669"/>
    <property type="project" value="UniProtKB-ARBA"/>
</dbReference>
<evidence type="ECO:0000259" key="11">
    <source>
        <dbReference type="Pfam" id="PF12706"/>
    </source>
</evidence>
<dbReference type="SUPFAM" id="SSF54849">
    <property type="entry name" value="GroEL-intermediate domain like"/>
    <property type="match status" value="1"/>
</dbReference>
<dbReference type="NCBIfam" id="TIGR02344">
    <property type="entry name" value="chap_CCT_gamma"/>
    <property type="match status" value="1"/>
</dbReference>
<keyword evidence="8 9" id="KW-0143">Chaperone</keyword>
<evidence type="ECO:0000256" key="9">
    <source>
        <dbReference type="RuleBase" id="RU004187"/>
    </source>
</evidence>
<feature type="domain" description="Metallo-beta-lactamase" evidence="11">
    <location>
        <begin position="109"/>
        <end position="351"/>
    </location>
</feature>
<evidence type="ECO:0000256" key="5">
    <source>
        <dbReference type="ARBA" id="ARBA00022490"/>
    </source>
</evidence>
<dbReference type="STRING" id="303698.A0A1V6T0Q3"/>
<dbReference type="AlphaFoldDB" id="A0A1V6T0Q3"/>
<dbReference type="FunFam" id="3.50.7.10:FF:000005">
    <property type="entry name" value="T-complex protein 1 subunit gamma"/>
    <property type="match status" value="1"/>
</dbReference>
<dbReference type="NCBIfam" id="NF041082">
    <property type="entry name" value="thermosome_alpha"/>
    <property type="match status" value="1"/>
</dbReference>
<dbReference type="SUPFAM" id="SSF52029">
    <property type="entry name" value="GroEL apical domain-like"/>
    <property type="match status" value="1"/>
</dbReference>
<keyword evidence="5" id="KW-0963">Cytoplasm</keyword>
<dbReference type="PROSITE" id="PS00750">
    <property type="entry name" value="TCP1_1"/>
    <property type="match status" value="1"/>
</dbReference>
<dbReference type="FunFam" id="1.10.560.10:FF:000034">
    <property type="entry name" value="T-complex protein 1 subunit gamma"/>
    <property type="match status" value="1"/>
</dbReference>
<evidence type="ECO:0000256" key="7">
    <source>
        <dbReference type="ARBA" id="ARBA00022840"/>
    </source>
</evidence>
<evidence type="ECO:0000313" key="12">
    <source>
        <dbReference type="EMBL" id="OQE19842.1"/>
    </source>
</evidence>
<comment type="subcellular location">
    <subcellularLocation>
        <location evidence="1">Cytoplasm</location>
    </subcellularLocation>
</comment>
<comment type="similarity">
    <text evidence="2 9">Belongs to the TCP-1 chaperonin family.</text>
</comment>
<dbReference type="InterPro" id="IPR036866">
    <property type="entry name" value="RibonucZ/Hydroxyglut_hydro"/>
</dbReference>
<dbReference type="InterPro" id="IPR001279">
    <property type="entry name" value="Metallo-B-lactamas"/>
</dbReference>
<dbReference type="InterPro" id="IPR002194">
    <property type="entry name" value="Chaperonin_TCP-1_CS"/>
</dbReference>
<dbReference type="FunFam" id="3.30.260.10:FF:000023">
    <property type="entry name" value="T-complex protein 1 subunit gamma"/>
    <property type="match status" value="1"/>
</dbReference>
<dbReference type="InterPro" id="IPR002423">
    <property type="entry name" value="Cpn60/GroEL/TCP-1"/>
</dbReference>
<sequence>MGSTTTGVLYALTVATSPDRPAPEDALKKSHHAQSGFRNPWDSWKDVDLSNVREMFMRRVTGKANVPDTTGPTVTVRKPDFLPTRDTPKLRATWLGHACYYVEFPSGLRVLFDPVLEKHCGPYGWLGPKRFTDAPCEIKDIPLIDAVVISHNHYDHLSHPGVTEIAKLHPNCHFFVPLGNKSWFHSCGIQNVTELDWWEERDITLSPSNTEESKIEVGEEAAARPADIKARLGFLPCQHVTARTPFDRYKTLWGSWSVESGGSKVYFTGDTGYKAVPELPEGEDDHDPKYDYAICPAFKQVGEFRGPFDLGLIPIGAYAPRHIWSPAHADPHDAVNIFQDTKCKNALGMHWGTWVLTEEDVLEPPEKLKTALKTLGLPEKGVFDFVATLLGLVRSSSVPFFRIYRTRAYFVLTFESTLEHRQYAGSGGGDEFVPLFHIADGIANPSTDTNAGDRQVGRRAQLSNITAAKTVADIIRSCLGPKAMLKMLLDPMGGIVLTNDGHAILREIEVSHPAAKSMIELSRTQDEEVGDGTTTVIILAGEMLAQALPQLERNIHPVVIISAFKRALADALTIIEEVSTPVDINDDKAMYSLIQSSIGTKFVSRWSDLMCGLALNAVRTVSFDVGGGKQEVDIKRYARIEKIPGGQIEDSEVIDGVMVNKDITHPKMRRRIENPRVLLLDCPLEYKKGESQTNIEVSKEDDWNRILQIEEEQVKHMCDAIVAFKPDLVITEKGVSDLAQHFLVKNNITALRRVRKTDNNRIARATGATIVNRVDDIQESDIGTRCGLFEIEKIGDEYFTFMRKCSSPKACTILLRGPSKDILNEIERNLQDAMSVARNVIFHPRLAPGGGAVEMAVSVKLGQIARSIEGVQQWPYKAVADAMEVIPRTLAQNAGASPIRVLTKLRAKHVEGHTTWGLDGDSGNLVDMKEYGVWEPEAVKLQSIKTAVESACLLLRVDDICSGKSAQQAGGGGGEE</sequence>
<dbReference type="InterPro" id="IPR027409">
    <property type="entry name" value="GroEL-like_apical_dom_sf"/>
</dbReference>
<evidence type="ECO:0000256" key="3">
    <source>
        <dbReference type="ARBA" id="ARBA00011531"/>
    </source>
</evidence>
<dbReference type="Pfam" id="PF12706">
    <property type="entry name" value="Lactamase_B_2"/>
    <property type="match status" value="1"/>
</dbReference>
<dbReference type="Gene3D" id="3.30.260.10">
    <property type="entry name" value="TCP-1-like chaperonin intermediate domain"/>
    <property type="match status" value="1"/>
</dbReference>
<dbReference type="FunFam" id="1.10.560.10:FF:000037">
    <property type="entry name" value="T-complex protein 1 subunit gamma"/>
    <property type="match status" value="1"/>
</dbReference>
<dbReference type="Pfam" id="PF00118">
    <property type="entry name" value="Cpn60_TCP1"/>
    <property type="match status" value="1"/>
</dbReference>
<dbReference type="SUPFAM" id="SSF56281">
    <property type="entry name" value="Metallo-hydrolase/oxidoreductase"/>
    <property type="match status" value="1"/>
</dbReference>
<name>A0A1V6T0Q3_9EURO</name>
<dbReference type="PRINTS" id="PR00304">
    <property type="entry name" value="TCOMPLEXTCP1"/>
</dbReference>
<accession>A0A1V6T0Q3</accession>
<dbReference type="GO" id="GO:0140662">
    <property type="term" value="F:ATP-dependent protein folding chaperone"/>
    <property type="evidence" value="ECO:0007669"/>
    <property type="project" value="InterPro"/>
</dbReference>
<evidence type="ECO:0000256" key="8">
    <source>
        <dbReference type="ARBA" id="ARBA00023186"/>
    </source>
</evidence>
<dbReference type="Gene3D" id="3.60.15.10">
    <property type="entry name" value="Ribonuclease Z/Hydroxyacylglutathione hydrolase-like"/>
    <property type="match status" value="1"/>
</dbReference>